<accession>A0ACB8HM47</accession>
<proteinExistence type="predicted"/>
<dbReference type="Proteomes" id="UP000828922">
    <property type="component" value="Linkage Group LG07"/>
</dbReference>
<protein>
    <submittedName>
        <fullName evidence="1">Uncharacterized protein</fullName>
    </submittedName>
</protein>
<evidence type="ECO:0000313" key="1">
    <source>
        <dbReference type="EMBL" id="KAH9557298.1"/>
    </source>
</evidence>
<evidence type="ECO:0000313" key="2">
    <source>
        <dbReference type="Proteomes" id="UP000828922"/>
    </source>
</evidence>
<name>A0ACB8HM47_9BRYO</name>
<gene>
    <name evidence="1" type="ORF">CY35_07G079200</name>
</gene>
<organism evidence="1 2">
    <name type="scientific">Sphagnum magellanicum</name>
    <dbReference type="NCBI Taxonomy" id="128215"/>
    <lineage>
        <taxon>Eukaryota</taxon>
        <taxon>Viridiplantae</taxon>
        <taxon>Streptophyta</taxon>
        <taxon>Embryophyta</taxon>
        <taxon>Bryophyta</taxon>
        <taxon>Sphagnophytina</taxon>
        <taxon>Sphagnopsida</taxon>
        <taxon>Sphagnales</taxon>
        <taxon>Sphagnaceae</taxon>
        <taxon>Sphagnum</taxon>
    </lineage>
</organism>
<comment type="caution">
    <text evidence="1">The sequence shown here is derived from an EMBL/GenBank/DDBJ whole genome shotgun (WGS) entry which is preliminary data.</text>
</comment>
<reference evidence="2" key="1">
    <citation type="journal article" date="2022" name="New Phytol.">
        <title>Phylogenomic structure and speciation in an emerging model: the Sphagnum magellanicum complex (Bryophyta).</title>
        <authorList>
            <person name="Shaw A.J."/>
            <person name="Piatkowski B."/>
            <person name="Duffy A.M."/>
            <person name="Aguero B."/>
            <person name="Imwattana K."/>
            <person name="Nieto-Lugilde M."/>
            <person name="Healey A."/>
            <person name="Weston D.J."/>
            <person name="Patel M.N."/>
            <person name="Schmutz J."/>
            <person name="Grimwood J."/>
            <person name="Yavitt J.B."/>
            <person name="Hassel K."/>
            <person name="Stenoien H.K."/>
            <person name="Flatberg K.I."/>
            <person name="Bickford C.P."/>
            <person name="Hicks K.A."/>
        </authorList>
    </citation>
    <scope>NUCLEOTIDE SEQUENCE [LARGE SCALE GENOMIC DNA]</scope>
</reference>
<keyword evidence="2" id="KW-1185">Reference proteome</keyword>
<dbReference type="EMBL" id="CM038913">
    <property type="protein sequence ID" value="KAH9557298.1"/>
    <property type="molecule type" value="Genomic_DNA"/>
</dbReference>
<sequence>MAPTKKKRSYEWKNLYADEYDLKVIARNAMTSKVETISCRFCIAFGCEENIVETVILGLLFDVDADNVVSASRARAIFEEVHNSDGEPISSYNIRINNFDQLQYVQCLLGCGLLFVQCAKVVSMSREELGQATKIGCASENDVAKIARITYAFSLEMLNEMMRASWAYSVGLDASTNSFSVSMLDLRIRIPVNEDIHNFHMLVVPMFAEHSGEEMFKLLSDSLSALDPNWKMKIVGITTDGAASMTRMRKVWCGTHQLDLALKKALGRLPEAFLTTLTTMIVYLRRQQKLISEMKSKSPYYITIRWSSLCQVVSWYVKHREKVKAFLAKKEVVWAPSEQWWLTLLMLHKMLDLFWSTSASLQASNLTLQQQTSNLSSLVTELKTAIGATHETSTSPDPASNALVEEEHNSNLLLIRYGPFTLLRDQAERHIKGTNLLAMSMANRLLADDLEKVTRDVFRVYVQAMYSVAAIKTDASPPVLPFEIAGLSTIEFTELLFEHEERLRHSFPGTVVEEVVSNEFEQLAALTKGSEDSDFGKAWRPLGNCFPYMLRFATSLASVMPGTAAVEADFSTINYKKDDHRSALTSFSLEGILHLRQLEKL</sequence>